<dbReference type="EMBL" id="JBGMDY010000005">
    <property type="protein sequence ID" value="KAL2335127.1"/>
    <property type="molecule type" value="Genomic_DNA"/>
</dbReference>
<feature type="domain" description="C2" evidence="10">
    <location>
        <begin position="552"/>
        <end position="679"/>
    </location>
</feature>
<keyword evidence="4" id="KW-0677">Repeat</keyword>
<protein>
    <recommendedName>
        <fullName evidence="10">C2 domain-containing protein</fullName>
    </recommendedName>
</protein>
<dbReference type="InterPro" id="IPR047259">
    <property type="entry name" value="QUIRKY-like"/>
</dbReference>
<evidence type="ECO:0000256" key="2">
    <source>
        <dbReference type="ARBA" id="ARBA00007923"/>
    </source>
</evidence>
<comment type="similarity">
    <text evidence="2">Belongs to the MCTP family.</text>
</comment>
<accession>A0ABD1MH42</accession>
<dbReference type="InterPro" id="IPR013583">
    <property type="entry name" value="MCTP_C"/>
</dbReference>
<feature type="domain" description="C2" evidence="10">
    <location>
        <begin position="1"/>
        <end position="110"/>
    </location>
</feature>
<dbReference type="SMART" id="SM00239">
    <property type="entry name" value="C2"/>
    <property type="match status" value="4"/>
</dbReference>
<keyword evidence="6 9" id="KW-1133">Transmembrane helix</keyword>
<dbReference type="GO" id="GO:0016020">
    <property type="term" value="C:membrane"/>
    <property type="evidence" value="ECO:0007669"/>
    <property type="project" value="UniProtKB-SubCell"/>
</dbReference>
<feature type="region of interest" description="Disordered" evidence="8">
    <location>
        <begin position="138"/>
        <end position="231"/>
    </location>
</feature>
<feature type="compositionally biased region" description="Basic and acidic residues" evidence="8">
    <location>
        <begin position="213"/>
        <end position="230"/>
    </location>
</feature>
<evidence type="ECO:0000313" key="12">
    <source>
        <dbReference type="Proteomes" id="UP001603857"/>
    </source>
</evidence>
<reference evidence="11 12" key="1">
    <citation type="submission" date="2024-08" db="EMBL/GenBank/DDBJ databases">
        <title>Insights into the chromosomal genome structure of Flemingia macrophylla.</title>
        <authorList>
            <person name="Ding Y."/>
            <person name="Zhao Y."/>
            <person name="Bi W."/>
            <person name="Wu M."/>
            <person name="Zhao G."/>
            <person name="Gong Y."/>
            <person name="Li W."/>
            <person name="Zhang P."/>
        </authorList>
    </citation>
    <scope>NUCLEOTIDE SEQUENCE [LARGE SCALE GENOMIC DNA]</scope>
    <source>
        <strain evidence="11">DYQJB</strain>
        <tissue evidence="11">Leaf</tissue>
    </source>
</reference>
<evidence type="ECO:0000256" key="7">
    <source>
        <dbReference type="ARBA" id="ARBA00023136"/>
    </source>
</evidence>
<dbReference type="PROSITE" id="PS50004">
    <property type="entry name" value="C2"/>
    <property type="match status" value="4"/>
</dbReference>
<evidence type="ECO:0000256" key="3">
    <source>
        <dbReference type="ARBA" id="ARBA00022692"/>
    </source>
</evidence>
<comment type="subcellular location">
    <subcellularLocation>
        <location evidence="1">Membrane</location>
        <topology evidence="1">Multi-pass membrane protein</topology>
    </subcellularLocation>
</comment>
<dbReference type="Gene3D" id="2.60.40.150">
    <property type="entry name" value="C2 domain"/>
    <property type="match status" value="4"/>
</dbReference>
<dbReference type="CDD" id="cd08379">
    <property type="entry name" value="C2D_MCTP_PRT_plant"/>
    <property type="match status" value="1"/>
</dbReference>
<evidence type="ECO:0000256" key="1">
    <source>
        <dbReference type="ARBA" id="ARBA00004141"/>
    </source>
</evidence>
<dbReference type="Proteomes" id="UP001603857">
    <property type="component" value="Unassembled WGS sequence"/>
</dbReference>
<dbReference type="PANTHER" id="PTHR31425">
    <property type="entry name" value="PHOSPHORIBOSYLANTHRANILATE TRANSFERASE ISOFORM 1"/>
    <property type="match status" value="1"/>
</dbReference>
<evidence type="ECO:0000256" key="9">
    <source>
        <dbReference type="SAM" id="Phobius"/>
    </source>
</evidence>
<keyword evidence="7 9" id="KW-0472">Membrane</keyword>
<dbReference type="InterPro" id="IPR047255">
    <property type="entry name" value="C2D_MCTP_PRT_plant"/>
</dbReference>
<gene>
    <name evidence="11" type="ORF">Fmac_016340</name>
</gene>
<evidence type="ECO:0000256" key="6">
    <source>
        <dbReference type="ARBA" id="ARBA00022989"/>
    </source>
</evidence>
<evidence type="ECO:0000313" key="11">
    <source>
        <dbReference type="EMBL" id="KAL2335127.1"/>
    </source>
</evidence>
<evidence type="ECO:0000256" key="8">
    <source>
        <dbReference type="SAM" id="MobiDB-lite"/>
    </source>
</evidence>
<dbReference type="FunFam" id="2.60.40.150:FF:000090">
    <property type="entry name" value="C2 domain-containing protein"/>
    <property type="match status" value="1"/>
</dbReference>
<proteinExistence type="inferred from homology"/>
<name>A0ABD1MH42_9FABA</name>
<evidence type="ECO:0000259" key="10">
    <source>
        <dbReference type="PROSITE" id="PS50004"/>
    </source>
</evidence>
<feature type="domain" description="C2" evidence="10">
    <location>
        <begin position="241"/>
        <end position="360"/>
    </location>
</feature>
<evidence type="ECO:0000256" key="5">
    <source>
        <dbReference type="ARBA" id="ARBA00022837"/>
    </source>
</evidence>
<dbReference type="PANTHER" id="PTHR31425:SF43">
    <property type="entry name" value="MULTIPLE C2 DOMAIN AND TRANSMEMBRANE REGION PROTEIN 14"/>
    <property type="match status" value="1"/>
</dbReference>
<dbReference type="Pfam" id="PF08372">
    <property type="entry name" value="PRT_C"/>
    <property type="match status" value="1"/>
</dbReference>
<feature type="transmembrane region" description="Helical" evidence="9">
    <location>
        <begin position="809"/>
        <end position="839"/>
    </location>
</feature>
<organism evidence="11 12">
    <name type="scientific">Flemingia macrophylla</name>
    <dbReference type="NCBI Taxonomy" id="520843"/>
    <lineage>
        <taxon>Eukaryota</taxon>
        <taxon>Viridiplantae</taxon>
        <taxon>Streptophyta</taxon>
        <taxon>Embryophyta</taxon>
        <taxon>Tracheophyta</taxon>
        <taxon>Spermatophyta</taxon>
        <taxon>Magnoliopsida</taxon>
        <taxon>eudicotyledons</taxon>
        <taxon>Gunneridae</taxon>
        <taxon>Pentapetalae</taxon>
        <taxon>rosids</taxon>
        <taxon>fabids</taxon>
        <taxon>Fabales</taxon>
        <taxon>Fabaceae</taxon>
        <taxon>Papilionoideae</taxon>
        <taxon>50 kb inversion clade</taxon>
        <taxon>NPAAA clade</taxon>
        <taxon>indigoferoid/millettioid clade</taxon>
        <taxon>Phaseoleae</taxon>
        <taxon>Flemingia</taxon>
    </lineage>
</organism>
<dbReference type="AlphaFoldDB" id="A0ABD1MH42"/>
<dbReference type="SUPFAM" id="SSF49562">
    <property type="entry name" value="C2 domain (Calcium/lipid-binding domain, CaLB)"/>
    <property type="match status" value="4"/>
</dbReference>
<dbReference type="InterPro" id="IPR035892">
    <property type="entry name" value="C2_domain_sf"/>
</dbReference>
<evidence type="ECO:0000256" key="4">
    <source>
        <dbReference type="ARBA" id="ARBA00022737"/>
    </source>
</evidence>
<feature type="domain" description="C2" evidence="10">
    <location>
        <begin position="393"/>
        <end position="518"/>
    </location>
</feature>
<comment type="caution">
    <text evidence="11">The sequence shown here is derived from an EMBL/GenBank/DDBJ whole genome shotgun (WGS) entry which is preliminary data.</text>
</comment>
<dbReference type="InterPro" id="IPR000008">
    <property type="entry name" value="C2_dom"/>
</dbReference>
<feature type="compositionally biased region" description="Basic and acidic residues" evidence="8">
    <location>
        <begin position="144"/>
        <end position="196"/>
    </location>
</feature>
<feature type="compositionally biased region" description="Low complexity" evidence="8">
    <location>
        <begin position="197"/>
        <end position="208"/>
    </location>
</feature>
<sequence length="981" mass="110656">MAEGCGRKLMVEVCNAKNLMPKDGQGTASAYAIVDFDGQRRRTKTKSRDLNPHWDETLEFVVHDKDSMTSEMLEVNLYNDKKTGKRSTFLGKVKISGSTFAKSGSETIVYYPLEKRSVFSQIKGELGLKVWFVDEDPPQAENAAEEKPEPPPPVEEKQSEKPVEEEKKEDKAEEKREEDEKPKEESKEEESPKEEPAAAAPPEVENPPIAQTEKPKALKEKHGEVQKRADLSVTNRELRSLSGGDRNRSAYDLVDRMPFLYVRVVKAKRAETASGSSVYSKLVIGTHSVRTKSESEGKDWDQVFAFDKDGLNSTSLEVSVWSEIKEGEETKESSLGMVSFDLQEVPKRVPPDSPLAPQWYTLESEAAPGNDVMLAVWIGTQADEAFQEAWQSDSGGLIPETRAKVYLSPKLWYLRLTVIQTQDLQLGSGAEAKLRNPELYVKAQLGAQVFKTGKTSPGSANPTWHEDLVFVASEPFEPFLVLSVEDVSNAKNVGHAKVHVPSIERRTDDLTEAKSRWFNLSSEDQSRSYTGRINVRVCLEGGYHVLDEAAHVTSDVRASAKQLAKPPIGLLEVGIRSATNLLPVKTKDGTRGTTDAYVVAKYGSKWVRTRTIMDRFNPRWNEQYTWDVYDPCTVLAIGVFDNGRYKHGEVGKPNRDCRMGKIRVRLSTLDTNRVYVNSYSLVVLLPGGARRMGEIEIALRFSCSSWLSLMQAYASPILPRMHYVRPFGPAQQDILRQTAMRIVTARLARSEPALGQEVVQFMLDSDTHVWSMRRSKANWFRLVGCLSRAATLLRWVDGIRTWVHPPTTVLVHVLLAAIVLCPYLVLPTVFMYAFLILLLRFRHRQRTPQSMDPRMSYVDMVSLDELDEEFDGFPTTRAAEVVRIRYDRVRALAGRAQTLLGDVAAQGERLEALFAWRDPRATGIFAVLCLVMSLIFYAVPFRGFVLVGGFYYLRHPRFRDDMPSITANFFRRLPSFSDQIM</sequence>
<keyword evidence="3 9" id="KW-0812">Transmembrane</keyword>
<keyword evidence="5" id="KW-0106">Calcium</keyword>
<keyword evidence="12" id="KW-1185">Reference proteome</keyword>
<feature type="transmembrane region" description="Helical" evidence="9">
    <location>
        <begin position="924"/>
        <end position="953"/>
    </location>
</feature>
<dbReference type="Pfam" id="PF00168">
    <property type="entry name" value="C2"/>
    <property type="match status" value="4"/>
</dbReference>